<dbReference type="InterPro" id="IPR034804">
    <property type="entry name" value="SQR/QFR_C/D"/>
</dbReference>
<gene>
    <name evidence="14" type="ordered locus">Hhal_0046</name>
</gene>
<feature type="transmembrane region" description="Helical" evidence="13">
    <location>
        <begin position="21"/>
        <end position="45"/>
    </location>
</feature>
<name>A1WT29_HALHL</name>
<dbReference type="GO" id="GO:0006099">
    <property type="term" value="P:tricarboxylic acid cycle"/>
    <property type="evidence" value="ECO:0007669"/>
    <property type="project" value="InterPro"/>
</dbReference>
<keyword evidence="6 13" id="KW-0812">Transmembrane</keyword>
<keyword evidence="9 12" id="KW-0408">Iron</keyword>
<evidence type="ECO:0000313" key="14">
    <source>
        <dbReference type="EMBL" id="ABM60841.1"/>
    </source>
</evidence>
<evidence type="ECO:0000256" key="2">
    <source>
        <dbReference type="ARBA" id="ARBA00004141"/>
    </source>
</evidence>
<feature type="transmembrane region" description="Helical" evidence="13">
    <location>
        <begin position="107"/>
        <end position="127"/>
    </location>
</feature>
<evidence type="ECO:0000256" key="5">
    <source>
        <dbReference type="ARBA" id="ARBA00022617"/>
    </source>
</evidence>
<evidence type="ECO:0000256" key="13">
    <source>
        <dbReference type="SAM" id="Phobius"/>
    </source>
</evidence>
<keyword evidence="10 13" id="KW-0472">Membrane</keyword>
<keyword evidence="7 12" id="KW-0479">Metal-binding</keyword>
<dbReference type="GO" id="GO:0016020">
    <property type="term" value="C:membrane"/>
    <property type="evidence" value="ECO:0007669"/>
    <property type="project" value="UniProtKB-SubCell"/>
</dbReference>
<dbReference type="Pfam" id="PF01127">
    <property type="entry name" value="Sdh_cyt"/>
    <property type="match status" value="1"/>
</dbReference>
<reference evidence="14 15" key="2">
    <citation type="journal article" date="2013" name="Stand. Genomic Sci.">
        <title>Complete genome sequence of Halorhodospira halophila SL1.</title>
        <authorList>
            <person name="Challacombe J.F."/>
            <person name="Majid S."/>
            <person name="Deole R."/>
            <person name="Brettin T.S."/>
            <person name="Bruce D."/>
            <person name="Delano S.F."/>
            <person name="Detter J.C."/>
            <person name="Gleasner C.D."/>
            <person name="Han C.S."/>
            <person name="Misra M."/>
            <person name="Reitenga K.G."/>
            <person name="Mikhailova N."/>
            <person name="Woyke T."/>
            <person name="Pitluck S."/>
            <person name="Nolan M."/>
            <person name="Land M.L."/>
            <person name="Saunders E."/>
            <person name="Tapia R."/>
            <person name="Lapidus A."/>
            <person name="Ivanova N."/>
            <person name="Hoff W.D."/>
        </authorList>
    </citation>
    <scope>NUCLEOTIDE SEQUENCE [LARGE SCALE GENOMIC DNA]</scope>
    <source>
        <strain evidence="15">DSM 244 / SL1</strain>
    </source>
</reference>
<keyword evidence="8 13" id="KW-1133">Transmembrane helix</keyword>
<evidence type="ECO:0000256" key="4">
    <source>
        <dbReference type="ARBA" id="ARBA00020076"/>
    </source>
</evidence>
<dbReference type="CDD" id="cd03499">
    <property type="entry name" value="SQR_TypeC_SdhC"/>
    <property type="match status" value="1"/>
</dbReference>
<keyword evidence="15" id="KW-1185">Reference proteome</keyword>
<evidence type="ECO:0000256" key="12">
    <source>
        <dbReference type="PIRSR" id="PIRSR000178-1"/>
    </source>
</evidence>
<dbReference type="InterPro" id="IPR018495">
    <property type="entry name" value="Succ_DH_cyt_bsu_CS"/>
</dbReference>
<feature type="transmembrane region" description="Helical" evidence="13">
    <location>
        <begin position="65"/>
        <end position="86"/>
    </location>
</feature>
<dbReference type="PANTHER" id="PTHR10978:SF5">
    <property type="entry name" value="SUCCINATE DEHYDROGENASE CYTOCHROME B560 SUBUNIT, MITOCHONDRIAL"/>
    <property type="match status" value="1"/>
</dbReference>
<dbReference type="HOGENOM" id="CLU_094691_3_1_6"/>
<dbReference type="InterPro" id="IPR014314">
    <property type="entry name" value="Succ_DH_cytb556"/>
</dbReference>
<organism evidence="14 15">
    <name type="scientific">Halorhodospira halophila (strain DSM 244 / SL1)</name>
    <name type="common">Ectothiorhodospira halophila (strain DSM 244 / SL1)</name>
    <dbReference type="NCBI Taxonomy" id="349124"/>
    <lineage>
        <taxon>Bacteria</taxon>
        <taxon>Pseudomonadati</taxon>
        <taxon>Pseudomonadota</taxon>
        <taxon>Gammaproteobacteria</taxon>
        <taxon>Chromatiales</taxon>
        <taxon>Ectothiorhodospiraceae</taxon>
        <taxon>Halorhodospira</taxon>
    </lineage>
</organism>
<comment type="subcellular location">
    <subcellularLocation>
        <location evidence="2">Membrane</location>
        <topology evidence="2">Multi-pass membrane protein</topology>
    </subcellularLocation>
</comment>
<comment type="function">
    <text evidence="1">Membrane-anchoring subunit of succinate dehydrogenase (SDH).</text>
</comment>
<dbReference type="GO" id="GO:0046872">
    <property type="term" value="F:metal ion binding"/>
    <property type="evidence" value="ECO:0007669"/>
    <property type="project" value="UniProtKB-KW"/>
</dbReference>
<evidence type="ECO:0000256" key="6">
    <source>
        <dbReference type="ARBA" id="ARBA00022692"/>
    </source>
</evidence>
<dbReference type="NCBIfam" id="TIGR02970">
    <property type="entry name" value="succ_dehyd_cytB"/>
    <property type="match status" value="1"/>
</dbReference>
<evidence type="ECO:0000256" key="1">
    <source>
        <dbReference type="ARBA" id="ARBA00004050"/>
    </source>
</evidence>
<dbReference type="GO" id="GO:0016491">
    <property type="term" value="F:oxidoreductase activity"/>
    <property type="evidence" value="ECO:0007669"/>
    <property type="project" value="UniProtKB-KW"/>
</dbReference>
<keyword evidence="5 12" id="KW-0349">Heme</keyword>
<dbReference type="RefSeq" id="WP_011812864.1">
    <property type="nucleotide sequence ID" value="NC_008789.1"/>
</dbReference>
<evidence type="ECO:0000256" key="11">
    <source>
        <dbReference type="ARBA" id="ARBA00025912"/>
    </source>
</evidence>
<evidence type="ECO:0000313" key="15">
    <source>
        <dbReference type="Proteomes" id="UP000000647"/>
    </source>
</evidence>
<accession>A1WT29</accession>
<dbReference type="InterPro" id="IPR000701">
    <property type="entry name" value="SuccDH_FuR_B_TM-su"/>
</dbReference>
<protein>
    <recommendedName>
        <fullName evidence="4">Succinate dehydrogenase cytochrome b556 subunit</fullName>
    </recommendedName>
</protein>
<dbReference type="PROSITE" id="PS01000">
    <property type="entry name" value="SDH_CYT_1"/>
    <property type="match status" value="1"/>
</dbReference>
<evidence type="ECO:0000256" key="7">
    <source>
        <dbReference type="ARBA" id="ARBA00022723"/>
    </source>
</evidence>
<comment type="cofactor">
    <cofactor evidence="12">
        <name>heme</name>
        <dbReference type="ChEBI" id="CHEBI:30413"/>
    </cofactor>
    <text evidence="12">The heme is bound between the two transmembrane subunits.</text>
</comment>
<dbReference type="PROSITE" id="PS01001">
    <property type="entry name" value="SDH_CYT_2"/>
    <property type="match status" value="1"/>
</dbReference>
<dbReference type="Proteomes" id="UP000000647">
    <property type="component" value="Chromosome"/>
</dbReference>
<evidence type="ECO:0000256" key="8">
    <source>
        <dbReference type="ARBA" id="ARBA00022989"/>
    </source>
</evidence>
<dbReference type="OrthoDB" id="9799441at2"/>
<evidence type="ECO:0000256" key="10">
    <source>
        <dbReference type="ARBA" id="ARBA00023136"/>
    </source>
</evidence>
<dbReference type="SUPFAM" id="SSF81343">
    <property type="entry name" value="Fumarate reductase respiratory complex transmembrane subunits"/>
    <property type="match status" value="1"/>
</dbReference>
<sequence>MRNPNRPLSPHLTIYRPQLTSLLSVLHRGTGVFVTMAAVLLVAWVMALAAGPEYYELLTQVLGHWLGQLVLLGITFSLAYHLCNGIRHLVWDTVRAFELKAVYRGGYMVLAASVLLTALVWVIAYAGEF</sequence>
<feature type="binding site" description="axial binding residue" evidence="12">
    <location>
        <position position="81"/>
    </location>
    <ligand>
        <name>heme</name>
        <dbReference type="ChEBI" id="CHEBI:30413"/>
        <note>ligand shared with second transmembrane subunit</note>
    </ligand>
    <ligandPart>
        <name>Fe</name>
        <dbReference type="ChEBI" id="CHEBI:18248"/>
    </ligandPart>
</feature>
<dbReference type="AlphaFoldDB" id="A1WT29"/>
<dbReference type="EMBL" id="CP000544">
    <property type="protein sequence ID" value="ABM60841.1"/>
    <property type="molecule type" value="Genomic_DNA"/>
</dbReference>
<proteinExistence type="inferred from homology"/>
<dbReference type="GO" id="GO:0009055">
    <property type="term" value="F:electron transfer activity"/>
    <property type="evidence" value="ECO:0007669"/>
    <property type="project" value="InterPro"/>
</dbReference>
<dbReference type="eggNOG" id="COG2009">
    <property type="taxonomic scope" value="Bacteria"/>
</dbReference>
<dbReference type="PANTHER" id="PTHR10978">
    <property type="entry name" value="SUCCINATE DEHYDROGENASE CYTOCHROME B560 SUBUNIT"/>
    <property type="match status" value="1"/>
</dbReference>
<reference evidence="15" key="1">
    <citation type="submission" date="2006-12" db="EMBL/GenBank/DDBJ databases">
        <title>Complete sequence of Halorhodospira halophila SL1.</title>
        <authorList>
            <consortium name="US DOE Joint Genome Institute"/>
            <person name="Copeland A."/>
            <person name="Lucas S."/>
            <person name="Lapidus A."/>
            <person name="Barry K."/>
            <person name="Detter J.C."/>
            <person name="Glavina del Rio T."/>
            <person name="Hammon N."/>
            <person name="Israni S."/>
            <person name="Dalin E."/>
            <person name="Tice H."/>
            <person name="Pitluck S."/>
            <person name="Saunders E."/>
            <person name="Brettin T."/>
            <person name="Bruce D."/>
            <person name="Han C."/>
            <person name="Tapia R."/>
            <person name="Schmutz J."/>
            <person name="Larimer F."/>
            <person name="Land M."/>
            <person name="Hauser L."/>
            <person name="Kyrpides N."/>
            <person name="Mikhailova N."/>
            <person name="Hoff W."/>
            <person name="Richardson P."/>
        </authorList>
    </citation>
    <scope>NUCLEOTIDE SEQUENCE [LARGE SCALE GENOMIC DNA]</scope>
    <source>
        <strain evidence="15">DSM 244 / SL1</strain>
    </source>
</reference>
<evidence type="ECO:0000256" key="3">
    <source>
        <dbReference type="ARBA" id="ARBA00007244"/>
    </source>
</evidence>
<evidence type="ECO:0000256" key="9">
    <source>
        <dbReference type="ARBA" id="ARBA00023004"/>
    </source>
</evidence>
<dbReference type="PIRSF" id="PIRSF000178">
    <property type="entry name" value="SDH_cyt_b560"/>
    <property type="match status" value="1"/>
</dbReference>
<dbReference type="STRING" id="349124.Hhal_0046"/>
<dbReference type="KEGG" id="hha:Hhal_0046"/>
<dbReference type="Gene3D" id="1.20.1300.10">
    <property type="entry name" value="Fumarate reductase/succinate dehydrogenase, transmembrane subunit"/>
    <property type="match status" value="1"/>
</dbReference>
<comment type="subunit">
    <text evidence="11">Part of an enzyme complex containing four subunits: a flavoprotein, an iron-sulfur protein, plus two membrane-anchoring proteins, SdhC and SdhD. The complex can form homotrimers.</text>
</comment>
<keyword evidence="14" id="KW-0560">Oxidoreductase</keyword>
<comment type="similarity">
    <text evidence="3">Belongs to the cytochrome b560 family.</text>
</comment>